<dbReference type="eggNOG" id="COG2334">
    <property type="taxonomic scope" value="Bacteria"/>
</dbReference>
<keyword evidence="3" id="KW-1185">Reference proteome</keyword>
<name>H3NPT9_9FIRM</name>
<dbReference type="InterPro" id="IPR050249">
    <property type="entry name" value="Pseudomonas-type_ThrB"/>
</dbReference>
<gene>
    <name evidence="2" type="ORF">HMPREF9709_01361</name>
</gene>
<dbReference type="EMBL" id="AGEI01000024">
    <property type="protein sequence ID" value="EHR33317.1"/>
    <property type="molecule type" value="Genomic_DNA"/>
</dbReference>
<dbReference type="HOGENOM" id="CLU_037718_0_0_9"/>
<dbReference type="Proteomes" id="UP000004191">
    <property type="component" value="Unassembled WGS sequence"/>
</dbReference>
<dbReference type="STRING" id="883114.HMPREF9709_01361"/>
<dbReference type="PROSITE" id="PS50011">
    <property type="entry name" value="PROTEIN_KINASE_DOM"/>
    <property type="match status" value="1"/>
</dbReference>
<dbReference type="InterPro" id="IPR011009">
    <property type="entry name" value="Kinase-like_dom_sf"/>
</dbReference>
<accession>H3NPT9</accession>
<dbReference type="GO" id="GO:0005524">
    <property type="term" value="F:ATP binding"/>
    <property type="evidence" value="ECO:0007669"/>
    <property type="project" value="InterPro"/>
</dbReference>
<dbReference type="InterPro" id="IPR000719">
    <property type="entry name" value="Prot_kinase_dom"/>
</dbReference>
<dbReference type="PANTHER" id="PTHR21064">
    <property type="entry name" value="AMINOGLYCOSIDE PHOSPHOTRANSFERASE DOMAIN-CONTAINING PROTEIN-RELATED"/>
    <property type="match status" value="1"/>
</dbReference>
<evidence type="ECO:0000259" key="1">
    <source>
        <dbReference type="PROSITE" id="PS50011"/>
    </source>
</evidence>
<dbReference type="PANTHER" id="PTHR21064:SF5">
    <property type="entry name" value="SLR1880 PROTEIN"/>
    <property type="match status" value="1"/>
</dbReference>
<dbReference type="PATRIC" id="fig|883114.3.peg.1353"/>
<reference evidence="2 3" key="1">
    <citation type="submission" date="2012-01" db="EMBL/GenBank/DDBJ databases">
        <title>The Genome Sequence of Helcococcus kunzii ATCC 51366.</title>
        <authorList>
            <consortium name="The Broad Institute Genome Sequencing Platform"/>
            <person name="Earl A."/>
            <person name="Ward D."/>
            <person name="Feldgarden M."/>
            <person name="Gevers D."/>
            <person name="Huys G."/>
            <person name="Young S.K."/>
            <person name="Zeng Q."/>
            <person name="Gargeya S."/>
            <person name="Fitzgerald M."/>
            <person name="Haas B."/>
            <person name="Abouelleil A."/>
            <person name="Alvarado L."/>
            <person name="Arachchi H.M."/>
            <person name="Berlin A."/>
            <person name="Chapman S.B."/>
            <person name="Gearin G."/>
            <person name="Goldberg J."/>
            <person name="Griggs A."/>
            <person name="Gujja S."/>
            <person name="Hansen M."/>
            <person name="Heiman D."/>
            <person name="Howarth C."/>
            <person name="Larimer J."/>
            <person name="Lui A."/>
            <person name="MacDonald P.J.P."/>
            <person name="McCowen C."/>
            <person name="Montmayeur A."/>
            <person name="Murphy C."/>
            <person name="Neiman D."/>
            <person name="Pearson M."/>
            <person name="Priest M."/>
            <person name="Roberts A."/>
            <person name="Saif S."/>
            <person name="Shea T."/>
            <person name="Sisk P."/>
            <person name="Stolte C."/>
            <person name="Sykes S."/>
            <person name="Wortman J."/>
            <person name="Nusbaum C."/>
            <person name="Birren B."/>
        </authorList>
    </citation>
    <scope>NUCLEOTIDE SEQUENCE [LARGE SCALE GENOMIC DNA]</scope>
    <source>
        <strain evidence="2 3">ATCC 51366</strain>
    </source>
</reference>
<dbReference type="AlphaFoldDB" id="H3NPT9"/>
<dbReference type="GeneID" id="96999326"/>
<proteinExistence type="predicted"/>
<protein>
    <recommendedName>
        <fullName evidence="1">Protein kinase domain-containing protein</fullName>
    </recommendedName>
</protein>
<feature type="domain" description="Protein kinase" evidence="1">
    <location>
        <begin position="17"/>
        <end position="364"/>
    </location>
</feature>
<evidence type="ECO:0000313" key="3">
    <source>
        <dbReference type="Proteomes" id="UP000004191"/>
    </source>
</evidence>
<dbReference type="RefSeq" id="WP_005398876.1">
    <property type="nucleotide sequence ID" value="NZ_JH601088.1"/>
</dbReference>
<comment type="caution">
    <text evidence="2">The sequence shown here is derived from an EMBL/GenBank/DDBJ whole genome shotgun (WGS) entry which is preliminary data.</text>
</comment>
<dbReference type="Pfam" id="PF01636">
    <property type="entry name" value="APH"/>
    <property type="match status" value="1"/>
</dbReference>
<dbReference type="OrthoDB" id="526037at2"/>
<evidence type="ECO:0000313" key="2">
    <source>
        <dbReference type="EMBL" id="EHR33317.1"/>
    </source>
</evidence>
<dbReference type="SUPFAM" id="SSF56112">
    <property type="entry name" value="Protein kinase-like (PK-like)"/>
    <property type="match status" value="1"/>
</dbReference>
<dbReference type="InterPro" id="IPR002575">
    <property type="entry name" value="Aminoglycoside_PTrfase"/>
</dbReference>
<sequence length="364" mass="42102">MVEIKDIVSKFDLDGDFVSSKSYGSGHINSTFMVEMKHGEELVKYILQKINTKIFTRPAELMENVENVTNFLRKKIIENGGDPERETIRVIKTKDGKNYFKDDEDQYWRMYNFVNDAKSYDVIENNEIFYQSAVAFGNFQKLLNDYPAETLHETIPDFHNTKKRFARFKQVVEEDKLGKAKDVQDEINFYLEREHIANALMDLIEDGKLPIRVTHNDTKSNNVLIDNETGRGICVVDFDTVLPGVSVNDFGDSIRFGTNTGLEDDINLDNVSCDLEKYEAFTKGFLETLDGSLTDTEIDNLPLGALTMTFECGIRFLADHLEGDVYFHTARENHNLDRTRTQMKLIKDMEDNWDKIEEIVNKYR</sequence>
<dbReference type="Gene3D" id="3.90.1200.10">
    <property type="match status" value="1"/>
</dbReference>
<dbReference type="GO" id="GO:0004672">
    <property type="term" value="F:protein kinase activity"/>
    <property type="evidence" value="ECO:0007669"/>
    <property type="project" value="InterPro"/>
</dbReference>
<organism evidence="2 3">
    <name type="scientific">Helcococcus kunzii ATCC 51366</name>
    <dbReference type="NCBI Taxonomy" id="883114"/>
    <lineage>
        <taxon>Bacteria</taxon>
        <taxon>Bacillati</taxon>
        <taxon>Bacillota</taxon>
        <taxon>Tissierellia</taxon>
        <taxon>Tissierellales</taxon>
        <taxon>Peptoniphilaceae</taxon>
        <taxon>Helcococcus</taxon>
    </lineage>
</organism>